<evidence type="ECO:0000313" key="2">
    <source>
        <dbReference type="EMBL" id="GAX89717.1"/>
    </source>
</evidence>
<evidence type="ECO:0000313" key="3">
    <source>
        <dbReference type="Proteomes" id="UP000217785"/>
    </source>
</evidence>
<feature type="domain" description="DUF1540" evidence="1">
    <location>
        <begin position="5"/>
        <end position="47"/>
    </location>
</feature>
<evidence type="ECO:0000259" key="1">
    <source>
        <dbReference type="Pfam" id="PF07561"/>
    </source>
</evidence>
<dbReference type="OrthoDB" id="1681234at2"/>
<dbReference type="RefSeq" id="WP_096181413.1">
    <property type="nucleotide sequence ID" value="NZ_BDUF01000029.1"/>
</dbReference>
<dbReference type="InterPro" id="IPR011437">
    <property type="entry name" value="DUF1540"/>
</dbReference>
<proteinExistence type="predicted"/>
<reference evidence="3" key="1">
    <citation type="submission" date="2017-07" db="EMBL/GenBank/DDBJ databases">
        <title>Draft genome sequence of Effusibacillus lacus strain skLN1.</title>
        <authorList>
            <person name="Watanabe M."/>
            <person name="Kojima H."/>
            <person name="Fukui M."/>
        </authorList>
    </citation>
    <scope>NUCLEOTIDE SEQUENCE [LARGE SCALE GENOMIC DNA]</scope>
    <source>
        <strain evidence="3">skLN1</strain>
    </source>
</reference>
<keyword evidence="3" id="KW-1185">Reference proteome</keyword>
<dbReference type="Proteomes" id="UP000217785">
    <property type="component" value="Unassembled WGS sequence"/>
</dbReference>
<accession>A0A292YGL9</accession>
<organism evidence="2 3">
    <name type="scientific">Effusibacillus lacus</name>
    <dbReference type="NCBI Taxonomy" id="1348429"/>
    <lineage>
        <taxon>Bacteria</taxon>
        <taxon>Bacillati</taxon>
        <taxon>Bacillota</taxon>
        <taxon>Bacilli</taxon>
        <taxon>Bacillales</taxon>
        <taxon>Alicyclobacillaceae</taxon>
        <taxon>Effusibacillus</taxon>
    </lineage>
</organism>
<gene>
    <name evidence="2" type="ORF">EFBL_1342</name>
</gene>
<name>A0A292YGL9_9BACL</name>
<comment type="caution">
    <text evidence="2">The sequence shown here is derived from an EMBL/GenBank/DDBJ whole genome shotgun (WGS) entry which is preliminary data.</text>
</comment>
<protein>
    <recommendedName>
        <fullName evidence="1">DUF1540 domain-containing protein</fullName>
    </recommendedName>
</protein>
<dbReference type="Pfam" id="PF07561">
    <property type="entry name" value="DUF1540"/>
    <property type="match status" value="1"/>
</dbReference>
<sequence length="61" mass="6735">MPGGVKCGVEECIYNDHNNHCTADAIEVMSNGNEIVGTTKGTRCATFEFERHTNDYGEIVR</sequence>
<dbReference type="AlphaFoldDB" id="A0A292YGL9"/>
<dbReference type="EMBL" id="BDUF01000029">
    <property type="protein sequence ID" value="GAX89717.1"/>
    <property type="molecule type" value="Genomic_DNA"/>
</dbReference>